<gene>
    <name evidence="2" type="ORF">skT53_04300</name>
</gene>
<dbReference type="Gene3D" id="3.40.50.1820">
    <property type="entry name" value="alpha/beta hydrolase"/>
    <property type="match status" value="1"/>
</dbReference>
<dbReference type="EMBL" id="AP023366">
    <property type="protein sequence ID" value="BCJ85445.1"/>
    <property type="molecule type" value="Genomic_DNA"/>
</dbReference>
<name>A0A7I8D5S8_9BACL</name>
<evidence type="ECO:0000259" key="1">
    <source>
        <dbReference type="Pfam" id="PF12697"/>
    </source>
</evidence>
<feature type="domain" description="AB hydrolase-1" evidence="1">
    <location>
        <begin position="24"/>
        <end position="247"/>
    </location>
</feature>
<dbReference type="Proteomes" id="UP000593802">
    <property type="component" value="Chromosome"/>
</dbReference>
<dbReference type="GO" id="GO:0016020">
    <property type="term" value="C:membrane"/>
    <property type="evidence" value="ECO:0007669"/>
    <property type="project" value="TreeGrafter"/>
</dbReference>
<dbReference type="GO" id="GO:0047372">
    <property type="term" value="F:monoacylglycerol lipase activity"/>
    <property type="evidence" value="ECO:0007669"/>
    <property type="project" value="TreeGrafter"/>
</dbReference>
<dbReference type="RefSeq" id="WP_200759566.1">
    <property type="nucleotide sequence ID" value="NZ_AP023366.1"/>
</dbReference>
<dbReference type="SUPFAM" id="SSF53474">
    <property type="entry name" value="alpha/beta-Hydrolases"/>
    <property type="match status" value="1"/>
</dbReference>
<dbReference type="AlphaFoldDB" id="A0A7I8D5S8"/>
<dbReference type="Pfam" id="PF12697">
    <property type="entry name" value="Abhydrolase_6"/>
    <property type="match status" value="1"/>
</dbReference>
<dbReference type="KEGG" id="eff:skT53_04300"/>
<dbReference type="InterPro" id="IPR050266">
    <property type="entry name" value="AB_hydrolase_sf"/>
</dbReference>
<sequence length="253" mass="28172">MTFCQVNNEKIYFERHGATDGKTLLFVHGAGGSAETWHRLITYLPDFDCVLLDLPAHHRSEGNTCTSIIEYSGLVNQFVQEVTQTANPSLTYVGHSMGGAIGIELACQSIPPAWLTNLVLVTTGARLKVNDQFLTQLAAGQYDPSFAKIGFARNSPQDLIEQVIAQRAFVPTEITYHDFSACNQFDRRNDLQKIQIPVLIAAGEEDRLTPPHYSVFMHEQIPQSTFVQIADAGHYLPLEKPKELADAIRKFIP</sequence>
<dbReference type="InterPro" id="IPR029058">
    <property type="entry name" value="AB_hydrolase_fold"/>
</dbReference>
<keyword evidence="2" id="KW-0378">Hydrolase</keyword>
<dbReference type="PANTHER" id="PTHR43798">
    <property type="entry name" value="MONOACYLGLYCEROL LIPASE"/>
    <property type="match status" value="1"/>
</dbReference>
<evidence type="ECO:0000313" key="2">
    <source>
        <dbReference type="EMBL" id="BCJ85445.1"/>
    </source>
</evidence>
<dbReference type="InterPro" id="IPR000073">
    <property type="entry name" value="AB_hydrolase_1"/>
</dbReference>
<evidence type="ECO:0000313" key="3">
    <source>
        <dbReference type="Proteomes" id="UP000593802"/>
    </source>
</evidence>
<organism evidence="2 3">
    <name type="scientific">Effusibacillus dendaii</name>
    <dbReference type="NCBI Taxonomy" id="2743772"/>
    <lineage>
        <taxon>Bacteria</taxon>
        <taxon>Bacillati</taxon>
        <taxon>Bacillota</taxon>
        <taxon>Bacilli</taxon>
        <taxon>Bacillales</taxon>
        <taxon>Alicyclobacillaceae</taxon>
        <taxon>Effusibacillus</taxon>
    </lineage>
</organism>
<keyword evidence="3" id="KW-1185">Reference proteome</keyword>
<accession>A0A7I8D5S8</accession>
<proteinExistence type="predicted"/>
<dbReference type="PRINTS" id="PR00111">
    <property type="entry name" value="ABHYDROLASE"/>
</dbReference>
<reference evidence="2 3" key="1">
    <citation type="submission" date="2020-08" db="EMBL/GenBank/DDBJ databases">
        <title>Complete Genome Sequence of Effusibacillus dendaii Strain skT53, Isolated from Farmland soil.</title>
        <authorList>
            <person name="Konishi T."/>
            <person name="Kawasaki H."/>
        </authorList>
    </citation>
    <scope>NUCLEOTIDE SEQUENCE [LARGE SCALE GENOMIC DNA]</scope>
    <source>
        <strain evidence="3">skT53</strain>
    </source>
</reference>
<dbReference type="GO" id="GO:0046464">
    <property type="term" value="P:acylglycerol catabolic process"/>
    <property type="evidence" value="ECO:0007669"/>
    <property type="project" value="TreeGrafter"/>
</dbReference>
<protein>
    <submittedName>
        <fullName evidence="2">Alpha/beta hydrolase</fullName>
    </submittedName>
</protein>
<dbReference type="PANTHER" id="PTHR43798:SF33">
    <property type="entry name" value="HYDROLASE, PUTATIVE (AFU_ORTHOLOGUE AFUA_2G14860)-RELATED"/>
    <property type="match status" value="1"/>
</dbReference>